<keyword evidence="3" id="KW-0804">Transcription</keyword>
<dbReference type="NCBIfam" id="TIGR01557">
    <property type="entry name" value="myb_SHAQKYF"/>
    <property type="match status" value="1"/>
</dbReference>
<dbReference type="PROSITE" id="PS51294">
    <property type="entry name" value="HTH_MYB"/>
    <property type="match status" value="1"/>
</dbReference>
<dbReference type="Proteomes" id="UP000317650">
    <property type="component" value="Chromosome 5"/>
</dbReference>
<evidence type="ECO:0000256" key="1">
    <source>
        <dbReference type="ARBA" id="ARBA00023015"/>
    </source>
</evidence>
<dbReference type="AlphaFoldDB" id="A0A4S8JWF7"/>
<dbReference type="InterPro" id="IPR017930">
    <property type="entry name" value="Myb_dom"/>
</dbReference>
<dbReference type="PANTHER" id="PTHR31314:SF188">
    <property type="entry name" value="TRANSCRIPTION FACTOR KAN2 ISOFORM X1-RELATED"/>
    <property type="match status" value="1"/>
</dbReference>
<reference evidence="6 7" key="1">
    <citation type="journal article" date="2019" name="Nat. Plants">
        <title>Genome sequencing of Musa balbisiana reveals subgenome evolution and function divergence in polyploid bananas.</title>
        <authorList>
            <person name="Yao X."/>
        </authorList>
    </citation>
    <scope>NUCLEOTIDE SEQUENCE [LARGE SCALE GENOMIC DNA]</scope>
    <source>
        <strain evidence="7">cv. DH-PKW</strain>
        <tissue evidence="6">Leaves</tissue>
    </source>
</reference>
<protein>
    <recommendedName>
        <fullName evidence="5">HTH myb-type domain-containing protein</fullName>
    </recommendedName>
</protein>
<dbReference type="EMBL" id="PYDT01000003">
    <property type="protein sequence ID" value="THU66603.1"/>
    <property type="molecule type" value="Genomic_DNA"/>
</dbReference>
<evidence type="ECO:0000313" key="7">
    <source>
        <dbReference type="Proteomes" id="UP000317650"/>
    </source>
</evidence>
<evidence type="ECO:0000313" key="6">
    <source>
        <dbReference type="EMBL" id="THU66603.1"/>
    </source>
</evidence>
<dbReference type="Gene3D" id="1.10.10.60">
    <property type="entry name" value="Homeodomain-like"/>
    <property type="match status" value="1"/>
</dbReference>
<dbReference type="STRING" id="52838.A0A4S8JWF7"/>
<evidence type="ECO:0000259" key="5">
    <source>
        <dbReference type="PROSITE" id="PS51294"/>
    </source>
</evidence>
<keyword evidence="4" id="KW-0539">Nucleus</keyword>
<dbReference type="InterPro" id="IPR009057">
    <property type="entry name" value="Homeodomain-like_sf"/>
</dbReference>
<feature type="domain" description="HTH myb-type" evidence="5">
    <location>
        <begin position="15"/>
        <end position="75"/>
    </location>
</feature>
<evidence type="ECO:0000256" key="4">
    <source>
        <dbReference type="ARBA" id="ARBA00023242"/>
    </source>
</evidence>
<accession>A0A4S8JWF7</accession>
<dbReference type="GO" id="GO:0003677">
    <property type="term" value="F:DNA binding"/>
    <property type="evidence" value="ECO:0007669"/>
    <property type="project" value="UniProtKB-KW"/>
</dbReference>
<proteinExistence type="predicted"/>
<dbReference type="InterPro" id="IPR001005">
    <property type="entry name" value="SANT/Myb"/>
</dbReference>
<dbReference type="InterPro" id="IPR046955">
    <property type="entry name" value="PHR1-like"/>
</dbReference>
<dbReference type="SUPFAM" id="SSF46689">
    <property type="entry name" value="Homeodomain-like"/>
    <property type="match status" value="1"/>
</dbReference>
<keyword evidence="2" id="KW-0238">DNA-binding</keyword>
<dbReference type="InterPro" id="IPR006447">
    <property type="entry name" value="Myb_dom_plants"/>
</dbReference>
<keyword evidence="1" id="KW-0805">Transcription regulation</keyword>
<name>A0A4S8JWF7_MUSBA</name>
<dbReference type="Pfam" id="PF00249">
    <property type="entry name" value="Myb_DNA-binding"/>
    <property type="match status" value="1"/>
</dbReference>
<dbReference type="PANTHER" id="PTHR31314">
    <property type="entry name" value="MYB FAMILY TRANSCRIPTION FACTOR PHL7-LIKE"/>
    <property type="match status" value="1"/>
</dbReference>
<organism evidence="6 7">
    <name type="scientific">Musa balbisiana</name>
    <name type="common">Banana</name>
    <dbReference type="NCBI Taxonomy" id="52838"/>
    <lineage>
        <taxon>Eukaryota</taxon>
        <taxon>Viridiplantae</taxon>
        <taxon>Streptophyta</taxon>
        <taxon>Embryophyta</taxon>
        <taxon>Tracheophyta</taxon>
        <taxon>Spermatophyta</taxon>
        <taxon>Magnoliopsida</taxon>
        <taxon>Liliopsida</taxon>
        <taxon>Zingiberales</taxon>
        <taxon>Musaceae</taxon>
        <taxon>Musa</taxon>
    </lineage>
</organism>
<comment type="caution">
    <text evidence="6">The sequence shown here is derived from an EMBL/GenBank/DDBJ whole genome shotgun (WGS) entry which is preliminary data.</text>
</comment>
<dbReference type="GO" id="GO:0003700">
    <property type="term" value="F:DNA-binding transcription factor activity"/>
    <property type="evidence" value="ECO:0007669"/>
    <property type="project" value="InterPro"/>
</dbReference>
<keyword evidence="7" id="KW-1185">Reference proteome</keyword>
<evidence type="ECO:0000256" key="2">
    <source>
        <dbReference type="ARBA" id="ARBA00023125"/>
    </source>
</evidence>
<dbReference type="FunFam" id="1.10.10.60:FF:000002">
    <property type="entry name" value="Myb family transcription factor"/>
    <property type="match status" value="1"/>
</dbReference>
<evidence type="ECO:0000256" key="3">
    <source>
        <dbReference type="ARBA" id="ARBA00023163"/>
    </source>
</evidence>
<gene>
    <name evidence="6" type="ORF">C4D60_Mb05t15900</name>
</gene>
<sequence>MGNCGRNGAVRQYVRSKVPRLRWTPELHLCFVHAIEKLGGQDKATPKLVLQLMDVRGLTISHVKSHLQMYRSMRNDLGKQVKEGYDLKETLMPLLICLSPAELHERKHSCQSNDEGPDEQDDVGSCHAWKPTKEFQSQFLYSPLPSLKRARLDAQPSSKKSVQCSQQICEAVTSQYWIDNYMQALAVDRGIKEEGFSWQREEGQQTEDLAADHPSKLRVPGCMVEESDPFKATVWSDQYLTSAKELMPIERCENGCLSHKSPPLNNEFAESEETNDCSLSLSLSLHPSKSNNSSSDGGCCALDRNFNGRHSSYSVTHRVNLDLSMSICGS</sequence>